<organism evidence="13 14">
    <name type="scientific">Buchnera aphidicola</name>
    <name type="common">Nipponaphis monzeni</name>
    <dbReference type="NCBI Taxonomy" id="2495405"/>
    <lineage>
        <taxon>Bacteria</taxon>
        <taxon>Pseudomonadati</taxon>
        <taxon>Pseudomonadota</taxon>
        <taxon>Gammaproteobacteria</taxon>
        <taxon>Enterobacterales</taxon>
        <taxon>Erwiniaceae</taxon>
        <taxon>Buchnera</taxon>
    </lineage>
</organism>
<dbReference type="Gene3D" id="3.30.54.20">
    <property type="match status" value="1"/>
</dbReference>
<dbReference type="InterPro" id="IPR009000">
    <property type="entry name" value="Transl_B-barrel_sf"/>
</dbReference>
<keyword evidence="9 11" id="KW-0648">Protein biosynthesis</keyword>
<dbReference type="FunFam" id="3.10.310.40:FF:000001">
    <property type="entry name" value="Alanine--tRNA ligase"/>
    <property type="match status" value="1"/>
</dbReference>
<dbReference type="PANTHER" id="PTHR11777">
    <property type="entry name" value="ALANYL-TRNA SYNTHETASE"/>
    <property type="match status" value="1"/>
</dbReference>
<keyword evidence="2 11" id="KW-0820">tRNA-binding</keyword>
<keyword evidence="10 11" id="KW-0030">Aminoacyl-tRNA synthetase</keyword>
<dbReference type="InterPro" id="IPR050058">
    <property type="entry name" value="Ala-tRNA_ligase"/>
</dbReference>
<dbReference type="InterPro" id="IPR012947">
    <property type="entry name" value="tRNA_SAD"/>
</dbReference>
<dbReference type="PROSITE" id="PS50860">
    <property type="entry name" value="AA_TRNA_LIGASE_II_ALA"/>
    <property type="match status" value="1"/>
</dbReference>
<dbReference type="FunFam" id="3.30.980.10:FF:000004">
    <property type="entry name" value="Alanine--tRNA ligase, cytoplasmic"/>
    <property type="match status" value="1"/>
</dbReference>
<comment type="cofactor">
    <cofactor evidence="11">
        <name>Zn(2+)</name>
        <dbReference type="ChEBI" id="CHEBI:29105"/>
    </cofactor>
    <text evidence="11">Binds 1 zinc ion per subunit.</text>
</comment>
<dbReference type="FunFam" id="3.30.930.10:FF:000004">
    <property type="entry name" value="Alanine--tRNA ligase"/>
    <property type="match status" value="1"/>
</dbReference>
<dbReference type="RefSeq" id="WP_160118323.1">
    <property type="nucleotide sequence ID" value="NZ_AP019379.1"/>
</dbReference>
<dbReference type="PANTHER" id="PTHR11777:SF9">
    <property type="entry name" value="ALANINE--TRNA LIGASE, CYTOPLASMIC"/>
    <property type="match status" value="1"/>
</dbReference>
<dbReference type="SUPFAM" id="SSF55681">
    <property type="entry name" value="Class II aaRS and biotin synthetases"/>
    <property type="match status" value="1"/>
</dbReference>
<gene>
    <name evidence="11 13" type="primary">alaS</name>
    <name evidence="13" type="ORF">BUCNMO_316</name>
</gene>
<dbReference type="GO" id="GO:0005524">
    <property type="term" value="F:ATP binding"/>
    <property type="evidence" value="ECO:0007669"/>
    <property type="project" value="UniProtKB-UniRule"/>
</dbReference>
<keyword evidence="5 11" id="KW-0547">Nucleotide-binding</keyword>
<dbReference type="InterPro" id="IPR018164">
    <property type="entry name" value="Ala-tRNA-synth_IIc_N"/>
</dbReference>
<dbReference type="Pfam" id="PF02272">
    <property type="entry name" value="DHHA1"/>
    <property type="match status" value="1"/>
</dbReference>
<comment type="function">
    <text evidence="11">Catalyzes the attachment of alanine to tRNA(Ala) in a two-step reaction: alanine is first activated by ATP to form Ala-AMP and then transferred to the acceptor end of tRNA(Ala). Also edits incorrectly charged Ser-tRNA(Ala) and Gly-tRNA(Ala) via its editing domain.</text>
</comment>
<comment type="subcellular location">
    <subcellularLocation>
        <location evidence="11">Cytoplasm</location>
    </subcellularLocation>
</comment>
<dbReference type="SUPFAM" id="SSF101353">
    <property type="entry name" value="Putative anticodon-binding domain of alanyl-tRNA synthetase (AlaRS)"/>
    <property type="match status" value="1"/>
</dbReference>
<dbReference type="GO" id="GO:0000049">
    <property type="term" value="F:tRNA binding"/>
    <property type="evidence" value="ECO:0007669"/>
    <property type="project" value="UniProtKB-KW"/>
</dbReference>
<evidence type="ECO:0000256" key="5">
    <source>
        <dbReference type="ARBA" id="ARBA00022741"/>
    </source>
</evidence>
<evidence type="ECO:0000256" key="8">
    <source>
        <dbReference type="ARBA" id="ARBA00022884"/>
    </source>
</evidence>
<protein>
    <recommendedName>
        <fullName evidence="11">Alanine--tRNA ligase</fullName>
        <ecNumber evidence="11">6.1.1.7</ecNumber>
    </recommendedName>
    <alternativeName>
        <fullName evidence="11">Alanyl-tRNA synthetase</fullName>
        <shortName evidence="11">AlaRS</shortName>
    </alternativeName>
</protein>
<dbReference type="GO" id="GO:0008270">
    <property type="term" value="F:zinc ion binding"/>
    <property type="evidence" value="ECO:0007669"/>
    <property type="project" value="UniProtKB-UniRule"/>
</dbReference>
<dbReference type="InterPro" id="IPR018162">
    <property type="entry name" value="Ala-tRNA-ligase_IIc_anticod-bd"/>
</dbReference>
<dbReference type="InterPro" id="IPR023033">
    <property type="entry name" value="Ala_tRNA_ligase_euk/bac"/>
</dbReference>
<keyword evidence="11" id="KW-0963">Cytoplasm</keyword>
<dbReference type="InterPro" id="IPR002318">
    <property type="entry name" value="Ala-tRNA-lgiase_IIc"/>
</dbReference>
<dbReference type="SUPFAM" id="SSF50447">
    <property type="entry name" value="Translation proteins"/>
    <property type="match status" value="1"/>
</dbReference>
<dbReference type="InterPro" id="IPR018163">
    <property type="entry name" value="Thr/Ala-tRNA-synth_IIc_edit"/>
</dbReference>
<dbReference type="GO" id="GO:0002161">
    <property type="term" value="F:aminoacyl-tRNA deacylase activity"/>
    <property type="evidence" value="ECO:0007669"/>
    <property type="project" value="TreeGrafter"/>
</dbReference>
<dbReference type="OrthoDB" id="9803884at2"/>
<dbReference type="PRINTS" id="PR00980">
    <property type="entry name" value="TRNASYNTHALA"/>
</dbReference>
<dbReference type="Gene3D" id="3.10.310.40">
    <property type="match status" value="1"/>
</dbReference>
<dbReference type="Gene3D" id="3.30.930.10">
    <property type="entry name" value="Bira Bifunctional Protein, Domain 2"/>
    <property type="match status" value="1"/>
</dbReference>
<feature type="binding site" evidence="11">
    <location>
        <position position="565"/>
    </location>
    <ligand>
        <name>Zn(2+)</name>
        <dbReference type="ChEBI" id="CHEBI:29105"/>
    </ligand>
</feature>
<dbReference type="Gene3D" id="2.40.30.130">
    <property type="match status" value="1"/>
</dbReference>
<comment type="similarity">
    <text evidence="1 11">Belongs to the class-II aminoacyl-tRNA synthetase family.</text>
</comment>
<proteinExistence type="inferred from homology"/>
<dbReference type="GO" id="GO:0004813">
    <property type="term" value="F:alanine-tRNA ligase activity"/>
    <property type="evidence" value="ECO:0007669"/>
    <property type="project" value="UniProtKB-UniRule"/>
</dbReference>
<comment type="catalytic activity">
    <reaction evidence="11">
        <text>tRNA(Ala) + L-alanine + ATP = L-alanyl-tRNA(Ala) + AMP + diphosphate</text>
        <dbReference type="Rhea" id="RHEA:12540"/>
        <dbReference type="Rhea" id="RHEA-COMP:9657"/>
        <dbReference type="Rhea" id="RHEA-COMP:9923"/>
        <dbReference type="ChEBI" id="CHEBI:30616"/>
        <dbReference type="ChEBI" id="CHEBI:33019"/>
        <dbReference type="ChEBI" id="CHEBI:57972"/>
        <dbReference type="ChEBI" id="CHEBI:78442"/>
        <dbReference type="ChEBI" id="CHEBI:78497"/>
        <dbReference type="ChEBI" id="CHEBI:456215"/>
        <dbReference type="EC" id="6.1.1.7"/>
    </reaction>
</comment>
<evidence type="ECO:0000256" key="7">
    <source>
        <dbReference type="ARBA" id="ARBA00022840"/>
    </source>
</evidence>
<keyword evidence="6 11" id="KW-0862">Zinc</keyword>
<evidence type="ECO:0000256" key="9">
    <source>
        <dbReference type="ARBA" id="ARBA00022917"/>
    </source>
</evidence>
<evidence type="ECO:0000256" key="6">
    <source>
        <dbReference type="ARBA" id="ARBA00022833"/>
    </source>
</evidence>
<dbReference type="GO" id="GO:0005829">
    <property type="term" value="C:cytosol"/>
    <property type="evidence" value="ECO:0007669"/>
    <property type="project" value="TreeGrafter"/>
</dbReference>
<dbReference type="SMART" id="SM00863">
    <property type="entry name" value="tRNA_SAD"/>
    <property type="match status" value="1"/>
</dbReference>
<evidence type="ECO:0000256" key="10">
    <source>
        <dbReference type="ARBA" id="ARBA00023146"/>
    </source>
</evidence>
<name>A0A455TAJ8_9GAMM</name>
<evidence type="ECO:0000313" key="13">
    <source>
        <dbReference type="EMBL" id="BBI01320.1"/>
    </source>
</evidence>
<keyword evidence="14" id="KW-1185">Reference proteome</keyword>
<feature type="domain" description="Alanyl-transfer RNA synthetases family profile" evidence="12">
    <location>
        <begin position="3"/>
        <end position="713"/>
    </location>
</feature>
<dbReference type="EMBL" id="AP019379">
    <property type="protein sequence ID" value="BBI01320.1"/>
    <property type="molecule type" value="Genomic_DNA"/>
</dbReference>
<comment type="domain">
    <text evidence="11">Consists of three domains; the N-terminal catalytic domain, the editing domain and the C-terminal C-Ala domain. The editing domain removes incorrectly charged amino acids, while the C-Ala domain, along with tRNA(Ala), serves as a bridge to cooperatively bring together the editing and aminoacylation centers thus stimulating deacylation of misacylated tRNAs.</text>
</comment>
<feature type="binding site" evidence="11">
    <location>
        <position position="673"/>
    </location>
    <ligand>
        <name>Zn(2+)</name>
        <dbReference type="ChEBI" id="CHEBI:29105"/>
    </ligand>
</feature>
<dbReference type="EC" id="6.1.1.7" evidence="11"/>
<evidence type="ECO:0000259" key="12">
    <source>
        <dbReference type="PROSITE" id="PS50860"/>
    </source>
</evidence>
<evidence type="ECO:0000256" key="3">
    <source>
        <dbReference type="ARBA" id="ARBA00022598"/>
    </source>
</evidence>
<dbReference type="InterPro" id="IPR045864">
    <property type="entry name" value="aa-tRNA-synth_II/BPL/LPL"/>
</dbReference>
<keyword evidence="3 11" id="KW-0436">Ligase</keyword>
<dbReference type="Proteomes" id="UP000317544">
    <property type="component" value="Chromosome"/>
</dbReference>
<dbReference type="InterPro" id="IPR003156">
    <property type="entry name" value="DHHA1_dom"/>
</dbReference>
<dbReference type="InterPro" id="IPR018165">
    <property type="entry name" value="Ala-tRNA-synth_IIc_core"/>
</dbReference>
<dbReference type="Pfam" id="PF01411">
    <property type="entry name" value="tRNA-synt_2c"/>
    <property type="match status" value="1"/>
</dbReference>
<dbReference type="Pfam" id="PF07973">
    <property type="entry name" value="tRNA_SAD"/>
    <property type="match status" value="1"/>
</dbReference>
<dbReference type="NCBIfam" id="TIGR00344">
    <property type="entry name" value="alaS"/>
    <property type="match status" value="1"/>
</dbReference>
<dbReference type="CDD" id="cd00673">
    <property type="entry name" value="AlaRS_core"/>
    <property type="match status" value="1"/>
</dbReference>
<feature type="binding site" evidence="11">
    <location>
        <position position="669"/>
    </location>
    <ligand>
        <name>Zn(2+)</name>
        <dbReference type="ChEBI" id="CHEBI:29105"/>
    </ligand>
</feature>
<keyword evidence="8 11" id="KW-0694">RNA-binding</keyword>
<sequence>MKKTTNEIRDMFLNFFVQKKHKIVQGSSLIPANDSTLLFTNAGMNQFKNIFLGKTTTDTLRIVTSQNCLRTGGKHNDLDNVGKTPYHHTFFEMLGNFSFGDYFKKKSIIYAWELLTSSKWFNLDKSKLIVTVHNNDDETYKLWLNLIKIPQHAIIKIGKSKNFENDCDNFWQMGQTGPCGPSTEIFFNPNHNINDTKKLITSEIITSEFIEIWNIVFIQFNRIQNKSLIPLTNLSVDTGMGLERIASVIQKVNSNYEIDLFQILIQKILSLTNINNPNIKSVRIISDHIRSSAFIILENVLPSNEKRGYVLRKIIRRAAQHGLKLNINKPFLYKLIPSLIQSMGHYATTLKINQNKIQNIIKTEEINFSNTLEKGLKQLQLNIKNIKNGTLNGKKIFYLHDTFGFPIDLVQDICQEKNIKTDIVGFKKEMKKQKKRSTSHNNFIIHDNNYFVTNYHSIFKGYTLKEISGNVQAIYKNQKLSNKLICGELGIIVLDQTSLYGESGGQVGDNGILYNQDVHFKVINSKKYINTIYHEGKLIKGEILIHDKLISKANLNRRLLIQSNHTATHLLHAALKKILGPHIVQKGSFIDDTRLRFDFSYNQPILLETLYKIETLVNYKIQQNIPVYTQEMSLNEALEKKIISLFYEKYKETNTVRVVSISNFSHELCGGTHTFNSGEIGLFKINPKLNKISSGIYRVEANTGLFALKKIQEQEQQLNTIASLLKTNIIHLKKNVQMLINHTNTLKNKILTIEKENNFKLLNKLQKKIIFIKKTKALIYVLKDKDIKSIRNLTNELKNKLKLSIIVLISTNNKNFSIIANCTKELSKKIQAIKLVNLLIKNNQGKGGGTVEKAEGGGEGIIKNINKFLIKIKLWIQSKL</sequence>
<dbReference type="AlphaFoldDB" id="A0A455TAJ8"/>
<evidence type="ECO:0000313" key="14">
    <source>
        <dbReference type="Proteomes" id="UP000317544"/>
    </source>
</evidence>
<comment type="subunit">
    <text evidence="11">Homotetramer.</text>
</comment>
<dbReference type="SUPFAM" id="SSF55186">
    <property type="entry name" value="ThrRS/AlaRS common domain"/>
    <property type="match status" value="1"/>
</dbReference>
<dbReference type="GO" id="GO:0006419">
    <property type="term" value="P:alanyl-tRNA aminoacylation"/>
    <property type="evidence" value="ECO:0007669"/>
    <property type="project" value="UniProtKB-UniRule"/>
</dbReference>
<evidence type="ECO:0000256" key="11">
    <source>
        <dbReference type="HAMAP-Rule" id="MF_00036"/>
    </source>
</evidence>
<dbReference type="HAMAP" id="MF_00036_B">
    <property type="entry name" value="Ala_tRNA_synth_B"/>
    <property type="match status" value="1"/>
</dbReference>
<feature type="binding site" evidence="11">
    <location>
        <position position="569"/>
    </location>
    <ligand>
        <name>Zn(2+)</name>
        <dbReference type="ChEBI" id="CHEBI:29105"/>
    </ligand>
</feature>
<reference evidence="13 14" key="1">
    <citation type="journal article" date="2019" name="Proc. Natl. Acad. Sci. U.S.A.">
        <title>Exaggeration and cooption of innate immunity for social defense.</title>
        <authorList>
            <person name="Kutsukake M."/>
            <person name="Moriyama M."/>
            <person name="Shigenobu S."/>
            <person name="Meng X.-Y."/>
            <person name="Nikoh N."/>
            <person name="Noda C."/>
            <person name="Kobayashi S."/>
            <person name="Fukatsu T."/>
        </authorList>
    </citation>
    <scope>NUCLEOTIDE SEQUENCE [LARGE SCALE GENOMIC DNA]</scope>
    <source>
        <strain evidence="13 14">Nmo</strain>
    </source>
</reference>
<keyword evidence="4 11" id="KW-0479">Metal-binding</keyword>
<dbReference type="Gene3D" id="3.30.980.10">
    <property type="entry name" value="Threonyl-trna Synthetase, Chain A, domain 2"/>
    <property type="match status" value="1"/>
</dbReference>
<accession>A0A455TAJ8</accession>
<keyword evidence="7 11" id="KW-0067">ATP-binding</keyword>
<evidence type="ECO:0000256" key="2">
    <source>
        <dbReference type="ARBA" id="ARBA00022555"/>
    </source>
</evidence>
<evidence type="ECO:0000256" key="1">
    <source>
        <dbReference type="ARBA" id="ARBA00008226"/>
    </source>
</evidence>
<evidence type="ECO:0000256" key="4">
    <source>
        <dbReference type="ARBA" id="ARBA00022723"/>
    </source>
</evidence>